<dbReference type="RefSeq" id="WP_160561353.1">
    <property type="nucleotide sequence ID" value="NZ_QZDT01000035.1"/>
</dbReference>
<dbReference type="InterPro" id="IPR018211">
    <property type="entry name" value="ADH_Fe_CS"/>
</dbReference>
<reference evidence="4" key="1">
    <citation type="submission" date="2018-09" db="EMBL/GenBank/DDBJ databases">
        <title>Murine metabolic-syndrome-specific gut microbial biobank.</title>
        <authorList>
            <person name="Liu C."/>
        </authorList>
    </citation>
    <scope>NUCLEOTIDE SEQUENCE</scope>
    <source>
        <strain evidence="4">D42-62</strain>
    </source>
</reference>
<name>A0A9X5GSR4_9FIRM</name>
<dbReference type="AlphaFoldDB" id="A0A9X5GSR4"/>
<comment type="caution">
    <text evidence="4">The sequence shown here is derived from an EMBL/GenBank/DDBJ whole genome shotgun (WGS) entry which is preliminary data.</text>
</comment>
<dbReference type="EMBL" id="QZDT01000035">
    <property type="protein sequence ID" value="NBJ94313.1"/>
    <property type="molecule type" value="Genomic_DNA"/>
</dbReference>
<evidence type="ECO:0000313" key="4">
    <source>
        <dbReference type="EMBL" id="NBJ94313.1"/>
    </source>
</evidence>
<dbReference type="Gene3D" id="1.20.1090.10">
    <property type="entry name" value="Dehydroquinate synthase-like - alpha domain"/>
    <property type="match status" value="1"/>
</dbReference>
<dbReference type="InterPro" id="IPR044731">
    <property type="entry name" value="BDH-like"/>
</dbReference>
<feature type="domain" description="Alcohol dehydrogenase iron-type/glycerol dehydrogenase GldA" evidence="2">
    <location>
        <begin position="10"/>
        <end position="180"/>
    </location>
</feature>
<evidence type="ECO:0000256" key="1">
    <source>
        <dbReference type="ARBA" id="ARBA00023002"/>
    </source>
</evidence>
<dbReference type="Proteomes" id="UP001154420">
    <property type="component" value="Unassembled WGS sequence"/>
</dbReference>
<dbReference type="InterPro" id="IPR056798">
    <property type="entry name" value="ADH_Fe_C"/>
</dbReference>
<dbReference type="PROSITE" id="PS00913">
    <property type="entry name" value="ADH_IRON_1"/>
    <property type="match status" value="1"/>
</dbReference>
<dbReference type="Pfam" id="PF00465">
    <property type="entry name" value="Fe-ADH"/>
    <property type="match status" value="1"/>
</dbReference>
<dbReference type="GO" id="GO:0046872">
    <property type="term" value="F:metal ion binding"/>
    <property type="evidence" value="ECO:0007669"/>
    <property type="project" value="InterPro"/>
</dbReference>
<keyword evidence="1" id="KW-0560">Oxidoreductase</keyword>
<dbReference type="InterPro" id="IPR001670">
    <property type="entry name" value="ADH_Fe/GldA"/>
</dbReference>
<dbReference type="Pfam" id="PF25137">
    <property type="entry name" value="ADH_Fe_C"/>
    <property type="match status" value="1"/>
</dbReference>
<dbReference type="GO" id="GO:1990002">
    <property type="term" value="F:methylglyoxal reductase (NADPH) (acetol producing) activity"/>
    <property type="evidence" value="ECO:0007669"/>
    <property type="project" value="TreeGrafter"/>
</dbReference>
<dbReference type="CDD" id="cd08187">
    <property type="entry name" value="BDH"/>
    <property type="match status" value="1"/>
</dbReference>
<dbReference type="GO" id="GO:0008106">
    <property type="term" value="F:alcohol dehydrogenase (NADP+) activity"/>
    <property type="evidence" value="ECO:0007669"/>
    <property type="project" value="TreeGrafter"/>
</dbReference>
<evidence type="ECO:0000313" key="5">
    <source>
        <dbReference type="Proteomes" id="UP001154420"/>
    </source>
</evidence>
<dbReference type="PANTHER" id="PTHR43633:SF1">
    <property type="entry name" value="ALCOHOL DEHYDROGENASE YQHD"/>
    <property type="match status" value="1"/>
</dbReference>
<evidence type="ECO:0000259" key="3">
    <source>
        <dbReference type="Pfam" id="PF25137"/>
    </source>
</evidence>
<dbReference type="GO" id="GO:0005829">
    <property type="term" value="C:cytosol"/>
    <property type="evidence" value="ECO:0007669"/>
    <property type="project" value="TreeGrafter"/>
</dbReference>
<protein>
    <submittedName>
        <fullName evidence="4">Iron-containing alcohol dehydrogenase</fullName>
    </submittedName>
</protein>
<dbReference type="SUPFAM" id="SSF56796">
    <property type="entry name" value="Dehydroquinate synthase-like"/>
    <property type="match status" value="1"/>
</dbReference>
<dbReference type="OrthoDB" id="9801156at2"/>
<dbReference type="PANTHER" id="PTHR43633">
    <property type="entry name" value="ALCOHOL DEHYDROGENASE YQHD"/>
    <property type="match status" value="1"/>
</dbReference>
<organism evidence="4 5">
    <name type="scientific">Parablautia muri</name>
    <dbReference type="NCBI Taxonomy" id="2320879"/>
    <lineage>
        <taxon>Bacteria</taxon>
        <taxon>Bacillati</taxon>
        <taxon>Bacillota</taxon>
        <taxon>Clostridia</taxon>
        <taxon>Lachnospirales</taxon>
        <taxon>Lachnospiraceae</taxon>
        <taxon>Parablautia</taxon>
    </lineage>
</organism>
<feature type="domain" description="Fe-containing alcohol dehydrogenase-like C-terminal" evidence="3">
    <location>
        <begin position="192"/>
        <end position="387"/>
    </location>
</feature>
<evidence type="ECO:0000259" key="2">
    <source>
        <dbReference type="Pfam" id="PF00465"/>
    </source>
</evidence>
<dbReference type="FunFam" id="3.40.50.1970:FF:000003">
    <property type="entry name" value="Alcohol dehydrogenase, iron-containing"/>
    <property type="match status" value="1"/>
</dbReference>
<proteinExistence type="predicted"/>
<dbReference type="GO" id="GO:1990362">
    <property type="term" value="F:butanol dehydrogenase (NAD+) activity"/>
    <property type="evidence" value="ECO:0007669"/>
    <property type="project" value="InterPro"/>
</dbReference>
<accession>A0A9X5GSR4</accession>
<gene>
    <name evidence="4" type="ORF">D5281_17400</name>
</gene>
<dbReference type="Gene3D" id="3.40.50.1970">
    <property type="match status" value="1"/>
</dbReference>
<sequence length="388" mass="42975">MNNFIFENGTKTYFGKGCVKEYLSCLTKHYGPNVMFAYGGGSIQKNGIYDEVMESLNRAGKNIIRFPGIMANPTYEKVLEGAKLARENKVDLIIGVGGGSVMDCCKAVSMAAVYSGDIWADFFARPGIMDFEPLPVGVVVTVAGTGSEMNGGAVITNEELKIKTGRDYPKCNPKFALLDPVYTYSVPKKQMVSGGFDILSHIMEIYFSEPDEDNVSDDMAEALMKNVIRNLRAAIRNPQDYSARSNLMWDAAMAENRIIKLGKRMDFECHNMEHQLGAYTNCNHGEGLAALHPVYYRHIYKDGLAKFSRFATHVWGISNEGKTMKETALAGVEALAGFIREIGLPTSLREMGIDKADLKKIADSCGISAGSYRQLTHQEIFEIFKECY</sequence>
<keyword evidence="5" id="KW-1185">Reference proteome</keyword>